<dbReference type="AlphaFoldDB" id="A0A2S4WIV1"/>
<gene>
    <name evidence="2" type="ORF">PSHT_02041</name>
</gene>
<dbReference type="Pfam" id="PF01237">
    <property type="entry name" value="Oxysterol_BP"/>
    <property type="match status" value="1"/>
</dbReference>
<evidence type="ECO:0000313" key="3">
    <source>
        <dbReference type="Proteomes" id="UP000238274"/>
    </source>
</evidence>
<sequence>MVDRADQVKLTLEENQRNRRKLDQFDGVLPVWFQLDQDDKSWIYKGGYFENRATENPEWKDLDLF</sequence>
<evidence type="ECO:0000313" key="2">
    <source>
        <dbReference type="EMBL" id="POW21715.1"/>
    </source>
</evidence>
<dbReference type="Proteomes" id="UP000238274">
    <property type="component" value="Unassembled WGS sequence"/>
</dbReference>
<dbReference type="EMBL" id="PKSM01000017">
    <property type="protein sequence ID" value="POW21715.1"/>
    <property type="molecule type" value="Genomic_DNA"/>
</dbReference>
<dbReference type="VEuPathDB" id="FungiDB:PSHT_02041"/>
<name>A0A2S4WIV1_9BASI</name>
<reference evidence="2 3" key="1">
    <citation type="submission" date="2017-12" db="EMBL/GenBank/DDBJ databases">
        <title>Gene loss provides genomic basis for host adaptation in cereal stripe rust fungi.</title>
        <authorList>
            <person name="Xia C."/>
        </authorList>
    </citation>
    <scope>NUCLEOTIDE SEQUENCE [LARGE SCALE GENOMIC DNA]</scope>
    <source>
        <strain evidence="2 3">93TX-2</strain>
    </source>
</reference>
<comment type="caution">
    <text evidence="2">The sequence shown here is derived from an EMBL/GenBank/DDBJ whole genome shotgun (WGS) entry which is preliminary data.</text>
</comment>
<reference evidence="3" key="2">
    <citation type="journal article" date="2018" name="BMC Genomics">
        <title>Genomic insights into host adaptation between the wheat stripe rust pathogen (Puccinia striiformis f. sp. tritici) and the barley stripe rust pathogen (Puccinia striiformis f. sp. hordei).</title>
        <authorList>
            <person name="Xia C."/>
            <person name="Wang M."/>
            <person name="Yin C."/>
            <person name="Cornejo O.E."/>
            <person name="Hulbert S.H."/>
            <person name="Chen X."/>
        </authorList>
    </citation>
    <scope>NUCLEOTIDE SEQUENCE [LARGE SCALE GENOMIC DNA]</scope>
    <source>
        <strain evidence="3">93TX-2</strain>
    </source>
</reference>
<proteinExistence type="inferred from homology"/>
<accession>A0A2S4WIV1</accession>
<dbReference type="GO" id="GO:0008289">
    <property type="term" value="F:lipid binding"/>
    <property type="evidence" value="ECO:0007669"/>
    <property type="project" value="InterPro"/>
</dbReference>
<dbReference type="InterPro" id="IPR037239">
    <property type="entry name" value="OSBP_sf"/>
</dbReference>
<dbReference type="SUPFAM" id="SSF144000">
    <property type="entry name" value="Oxysterol-binding protein-like"/>
    <property type="match status" value="1"/>
</dbReference>
<keyword evidence="3" id="KW-1185">Reference proteome</keyword>
<protein>
    <submittedName>
        <fullName evidence="2">Uncharacterized protein</fullName>
    </submittedName>
</protein>
<organism evidence="2 3">
    <name type="scientific">Puccinia striiformis</name>
    <dbReference type="NCBI Taxonomy" id="27350"/>
    <lineage>
        <taxon>Eukaryota</taxon>
        <taxon>Fungi</taxon>
        <taxon>Dikarya</taxon>
        <taxon>Basidiomycota</taxon>
        <taxon>Pucciniomycotina</taxon>
        <taxon>Pucciniomycetes</taxon>
        <taxon>Pucciniales</taxon>
        <taxon>Pucciniaceae</taxon>
        <taxon>Puccinia</taxon>
    </lineage>
</organism>
<dbReference type="InterPro" id="IPR000648">
    <property type="entry name" value="Oxysterol-bd"/>
</dbReference>
<reference evidence="3" key="3">
    <citation type="journal article" date="2018" name="Mol. Plant Microbe Interact.">
        <title>Genome sequence resources for the wheat stripe rust pathogen (Puccinia striiformis f. sp. tritici) and the barley stripe rust pathogen (Puccinia striiformis f. sp. hordei).</title>
        <authorList>
            <person name="Xia C."/>
            <person name="Wang M."/>
            <person name="Yin C."/>
            <person name="Cornejo O.E."/>
            <person name="Hulbert S.H."/>
            <person name="Chen X."/>
        </authorList>
    </citation>
    <scope>NUCLEOTIDE SEQUENCE [LARGE SCALE GENOMIC DNA]</scope>
    <source>
        <strain evidence="3">93TX-2</strain>
    </source>
</reference>
<comment type="similarity">
    <text evidence="1">Belongs to the OSBP family.</text>
</comment>
<evidence type="ECO:0000256" key="1">
    <source>
        <dbReference type="ARBA" id="ARBA00008842"/>
    </source>
</evidence>